<accession>A0A1G8YQJ7</accession>
<dbReference type="InterPro" id="IPR017550">
    <property type="entry name" value="Formylmethanofuran_DH_suC"/>
</dbReference>
<evidence type="ECO:0000256" key="3">
    <source>
        <dbReference type="ARBA" id="ARBA00048228"/>
    </source>
</evidence>
<evidence type="ECO:0000256" key="1">
    <source>
        <dbReference type="ARBA" id="ARBA00004830"/>
    </source>
</evidence>
<reference evidence="4 5" key="1">
    <citation type="submission" date="2016-10" db="EMBL/GenBank/DDBJ databases">
        <authorList>
            <person name="Varghese N."/>
            <person name="Submissions S."/>
        </authorList>
    </citation>
    <scope>NUCLEOTIDE SEQUENCE [LARGE SCALE GENOMIC DNA]</scope>
    <source>
        <strain evidence="4 5">DSM 2373</strain>
    </source>
</reference>
<evidence type="ECO:0000313" key="5">
    <source>
        <dbReference type="Proteomes" id="UP000326500"/>
    </source>
</evidence>
<dbReference type="EMBL" id="FNFT01000003">
    <property type="protein sequence ID" value="SDK05026.1"/>
    <property type="molecule type" value="Genomic_DNA"/>
</dbReference>
<dbReference type="EC" id="1.2.7.12" evidence="2"/>
<dbReference type="GO" id="GO:0046914">
    <property type="term" value="F:transition metal ion binding"/>
    <property type="evidence" value="ECO:0007669"/>
    <property type="project" value="InterPro"/>
</dbReference>
<dbReference type="PANTHER" id="PTHR39673">
    <property type="entry name" value="TUNGSTEN FORMYLMETHANOFURAN DEHYDROGENASE, SUBUNIT C (FWDC)"/>
    <property type="match status" value="1"/>
</dbReference>
<dbReference type="RefSeq" id="WP_066954051.1">
    <property type="nucleotide sequence ID" value="NZ_BCNX01000003.1"/>
</dbReference>
<evidence type="ECO:0000313" key="4">
    <source>
        <dbReference type="EMBL" id="SDK05026.1"/>
    </source>
</evidence>
<keyword evidence="5" id="KW-1185">Reference proteome</keyword>
<dbReference type="AlphaFoldDB" id="A0A1G8YQJ7"/>
<comment type="catalytic activity">
    <reaction evidence="3">
        <text>N-formylmethanofuran + 2 oxidized [2Fe-2S]-[ferredoxin] + H2O = methanofuran + 2 reduced [2Fe-2S]-[ferredoxin] + CO2 + H(+)</text>
        <dbReference type="Rhea" id="RHEA:19841"/>
        <dbReference type="Rhea" id="RHEA-COMP:10000"/>
        <dbReference type="Rhea" id="RHEA-COMP:10001"/>
        <dbReference type="ChEBI" id="CHEBI:15377"/>
        <dbReference type="ChEBI" id="CHEBI:15378"/>
        <dbReference type="ChEBI" id="CHEBI:16526"/>
        <dbReference type="ChEBI" id="CHEBI:33737"/>
        <dbReference type="ChEBI" id="CHEBI:33738"/>
        <dbReference type="ChEBI" id="CHEBI:57727"/>
        <dbReference type="ChEBI" id="CHEBI:58151"/>
        <dbReference type="EC" id="1.2.7.12"/>
    </reaction>
</comment>
<dbReference type="UniPathway" id="UPA00640">
    <property type="reaction ID" value="UER00692"/>
</dbReference>
<dbReference type="STRING" id="2200.GCA_001571405_00151"/>
<gene>
    <name evidence="4" type="ORF">SAMN04488571_103146</name>
</gene>
<sequence length="256" mass="27127">MKVTLAMKPAAKSFIPIEAEAIVPKNFLSGTDLSVWRGNRELGLNEVFTVSVEGDADRAEDVEVVISGADTFRLKRIGEYMDGGKITVLGNIGMHCGNFMSGGTIEIHGNADGWLGREMTGGTIICRGDAADYCASGYRGGRKGMTGGTVEVFGRAGDFLAEHIAGGTVIVHGDAGDMAGAEMHGGTVIVHGNCSRPGANMKEGSCYVYGTAQEMLPTFKKVGVVQHEGRTLIHFTGDIANRGKGNLFVKDFKYLD</sequence>
<protein>
    <recommendedName>
        <fullName evidence="2">formylmethanofuran dehydrogenase</fullName>
        <ecNumber evidence="2">1.2.7.12</ecNumber>
    </recommendedName>
</protein>
<dbReference type="Gene3D" id="2.160.20.60">
    <property type="entry name" value="Glutamate synthase, alpha subunit, C-terminal domain"/>
    <property type="match status" value="2"/>
</dbReference>
<proteinExistence type="predicted"/>
<dbReference type="SUPFAM" id="SSF69336">
    <property type="entry name" value="Alpha subunit of glutamate synthase, C-terminal domain"/>
    <property type="match status" value="1"/>
</dbReference>
<evidence type="ECO:0000256" key="2">
    <source>
        <dbReference type="ARBA" id="ARBA00012692"/>
    </source>
</evidence>
<dbReference type="GO" id="GO:0018493">
    <property type="term" value="F:formylmethanofuran dehydrogenase activity"/>
    <property type="evidence" value="ECO:0007669"/>
    <property type="project" value="UniProtKB-EC"/>
</dbReference>
<dbReference type="NCBIfam" id="TIGR03122">
    <property type="entry name" value="one_C_dehyd_C"/>
    <property type="match status" value="1"/>
</dbReference>
<dbReference type="Proteomes" id="UP000326500">
    <property type="component" value="Unassembled WGS sequence"/>
</dbReference>
<name>A0A1G8YQJ7_9EURY</name>
<dbReference type="GO" id="GO:0019386">
    <property type="term" value="P:methanogenesis, from carbon dioxide"/>
    <property type="evidence" value="ECO:0007669"/>
    <property type="project" value="UniProtKB-UniPathway"/>
</dbReference>
<dbReference type="PANTHER" id="PTHR39673:SF5">
    <property type="entry name" value="TUNGSTEN-CONTAINING FORMYLMETHANOFURAN DEHYDROGENASE 2 SUBUNIT C"/>
    <property type="match status" value="1"/>
</dbReference>
<organism evidence="4 5">
    <name type="scientific">Methanoculleus thermophilus</name>
    <dbReference type="NCBI Taxonomy" id="2200"/>
    <lineage>
        <taxon>Archaea</taxon>
        <taxon>Methanobacteriati</taxon>
        <taxon>Methanobacteriota</taxon>
        <taxon>Stenosarchaea group</taxon>
        <taxon>Methanomicrobia</taxon>
        <taxon>Methanomicrobiales</taxon>
        <taxon>Methanomicrobiaceae</taxon>
        <taxon>Methanoculleus</taxon>
    </lineage>
</organism>
<dbReference type="OrthoDB" id="106216at2157"/>
<comment type="pathway">
    <text evidence="1">One-carbon metabolism; methanogenesis from CO(2); 5,10-methenyl-5,6,7,8-tetrahydromethanopterin from CO(2): step 1/3.</text>
</comment>
<dbReference type="InterPro" id="IPR036485">
    <property type="entry name" value="Glu_synth_asu_C_sf"/>
</dbReference>